<gene>
    <name evidence="3" type="ORF">QE152_g23045</name>
</gene>
<comment type="caution">
    <text evidence="3">The sequence shown here is derived from an EMBL/GenBank/DDBJ whole genome shotgun (WGS) entry which is preliminary data.</text>
</comment>
<dbReference type="PANTHER" id="PTHR14429">
    <property type="entry name" value="FIBROSIN FAMILY MEMBER"/>
    <property type="match status" value="1"/>
</dbReference>
<keyword evidence="4" id="KW-1185">Reference proteome</keyword>
<name>A0AAW1KI90_POPJA</name>
<proteinExistence type="predicted"/>
<keyword evidence="1" id="KW-0597">Phosphoprotein</keyword>
<sequence>MCSFQSCQFEIPKDLRGLTKQGAQHVDLCQLVIKLATKENVKRLVEIERPKHEPRPLLAHHISVHHPHGLTLTQDPATSDDSGRASERLTGSSVAPRDADSSRDRLSDASSRCSSGKGYICDSEGEDDKVRNTVSVLNFSRILLTAPILN</sequence>
<organism evidence="3 4">
    <name type="scientific">Popillia japonica</name>
    <name type="common">Japanese beetle</name>
    <dbReference type="NCBI Taxonomy" id="7064"/>
    <lineage>
        <taxon>Eukaryota</taxon>
        <taxon>Metazoa</taxon>
        <taxon>Ecdysozoa</taxon>
        <taxon>Arthropoda</taxon>
        <taxon>Hexapoda</taxon>
        <taxon>Insecta</taxon>
        <taxon>Pterygota</taxon>
        <taxon>Neoptera</taxon>
        <taxon>Endopterygota</taxon>
        <taxon>Coleoptera</taxon>
        <taxon>Polyphaga</taxon>
        <taxon>Scarabaeiformia</taxon>
        <taxon>Scarabaeidae</taxon>
        <taxon>Rutelinae</taxon>
        <taxon>Popillia</taxon>
    </lineage>
</organism>
<reference evidence="3 4" key="1">
    <citation type="journal article" date="2024" name="BMC Genomics">
        <title>De novo assembly and annotation of Popillia japonica's genome with initial clues to its potential as an invasive pest.</title>
        <authorList>
            <person name="Cucini C."/>
            <person name="Boschi S."/>
            <person name="Funari R."/>
            <person name="Cardaioli E."/>
            <person name="Iannotti N."/>
            <person name="Marturano G."/>
            <person name="Paoli F."/>
            <person name="Bruttini M."/>
            <person name="Carapelli A."/>
            <person name="Frati F."/>
            <person name="Nardi F."/>
        </authorList>
    </citation>
    <scope>NUCLEOTIDE SEQUENCE [LARGE SCALE GENOMIC DNA]</scope>
    <source>
        <strain evidence="3">DMR45628</strain>
    </source>
</reference>
<dbReference type="EMBL" id="JASPKY010000226">
    <property type="protein sequence ID" value="KAK9718658.1"/>
    <property type="molecule type" value="Genomic_DNA"/>
</dbReference>
<feature type="compositionally biased region" description="Polar residues" evidence="2">
    <location>
        <begin position="71"/>
        <end position="80"/>
    </location>
</feature>
<feature type="region of interest" description="Disordered" evidence="2">
    <location>
        <begin position="59"/>
        <end position="125"/>
    </location>
</feature>
<evidence type="ECO:0000256" key="2">
    <source>
        <dbReference type="SAM" id="MobiDB-lite"/>
    </source>
</evidence>
<feature type="compositionally biased region" description="Basic and acidic residues" evidence="2">
    <location>
        <begin position="97"/>
        <end position="107"/>
    </location>
</feature>
<evidence type="ECO:0000313" key="3">
    <source>
        <dbReference type="EMBL" id="KAK9718658.1"/>
    </source>
</evidence>
<evidence type="ECO:0000256" key="1">
    <source>
        <dbReference type="ARBA" id="ARBA00022553"/>
    </source>
</evidence>
<dbReference type="PANTHER" id="PTHR14429:SF22">
    <property type="entry name" value="AGAP013055-PA"/>
    <property type="match status" value="1"/>
</dbReference>
<dbReference type="Proteomes" id="UP001458880">
    <property type="component" value="Unassembled WGS sequence"/>
</dbReference>
<evidence type="ECO:0000313" key="4">
    <source>
        <dbReference type="Proteomes" id="UP001458880"/>
    </source>
</evidence>
<dbReference type="InterPro" id="IPR023246">
    <property type="entry name" value="AUTS2"/>
</dbReference>
<protein>
    <submittedName>
        <fullName evidence="3">Autism susceptibility 2 protein</fullName>
    </submittedName>
</protein>
<dbReference type="AlphaFoldDB" id="A0AAW1KI90"/>
<accession>A0AAW1KI90</accession>